<reference evidence="1 2" key="1">
    <citation type="submission" date="2020-12" db="EMBL/GenBank/DDBJ databases">
        <title>Concerted genomic and epigenomic changes stabilize Arabidopsis allopolyploids.</title>
        <authorList>
            <person name="Chen Z."/>
        </authorList>
    </citation>
    <scope>NUCLEOTIDE SEQUENCE [LARGE SCALE GENOMIC DNA]</scope>
    <source>
        <strain evidence="1">As9502</strain>
        <tissue evidence="1">Leaf</tissue>
    </source>
</reference>
<protein>
    <submittedName>
        <fullName evidence="1">Uncharacterized protein</fullName>
    </submittedName>
</protein>
<gene>
    <name evidence="1" type="ORF">ISN44_As09g030980</name>
</gene>
<sequence>SVSGGVMEGLNCCDKMVRRRTIREKISALVSSREWGWFEASWCRIWGARSSYSASLVLPARDPSRPE</sequence>
<evidence type="ECO:0000313" key="1">
    <source>
        <dbReference type="EMBL" id="KAG7574952.1"/>
    </source>
</evidence>
<dbReference type="EMBL" id="JAEFBJ010000009">
    <property type="protein sequence ID" value="KAG7574952.1"/>
    <property type="molecule type" value="Genomic_DNA"/>
</dbReference>
<comment type="caution">
    <text evidence="1">The sequence shown here is derived from an EMBL/GenBank/DDBJ whole genome shotgun (WGS) entry which is preliminary data.</text>
</comment>
<dbReference type="Proteomes" id="UP000694251">
    <property type="component" value="Chromosome 9"/>
</dbReference>
<proteinExistence type="predicted"/>
<keyword evidence="2" id="KW-1185">Reference proteome</keyword>
<feature type="non-terminal residue" evidence="1">
    <location>
        <position position="1"/>
    </location>
</feature>
<dbReference type="AlphaFoldDB" id="A0A8T2AL17"/>
<accession>A0A8T2AL17</accession>
<name>A0A8T2AL17_ARASU</name>
<organism evidence="1 2">
    <name type="scientific">Arabidopsis suecica</name>
    <name type="common">Swedish thale-cress</name>
    <name type="synonym">Cardaminopsis suecica</name>
    <dbReference type="NCBI Taxonomy" id="45249"/>
    <lineage>
        <taxon>Eukaryota</taxon>
        <taxon>Viridiplantae</taxon>
        <taxon>Streptophyta</taxon>
        <taxon>Embryophyta</taxon>
        <taxon>Tracheophyta</taxon>
        <taxon>Spermatophyta</taxon>
        <taxon>Magnoliopsida</taxon>
        <taxon>eudicotyledons</taxon>
        <taxon>Gunneridae</taxon>
        <taxon>Pentapetalae</taxon>
        <taxon>rosids</taxon>
        <taxon>malvids</taxon>
        <taxon>Brassicales</taxon>
        <taxon>Brassicaceae</taxon>
        <taxon>Camelineae</taxon>
        <taxon>Arabidopsis</taxon>
    </lineage>
</organism>
<evidence type="ECO:0000313" key="2">
    <source>
        <dbReference type="Proteomes" id="UP000694251"/>
    </source>
</evidence>